<evidence type="ECO:0000313" key="2">
    <source>
        <dbReference type="EMBL" id="KAL3876945.1"/>
    </source>
</evidence>
<dbReference type="AlphaFoldDB" id="A0ABD3WTS9"/>
<organism evidence="2 3">
    <name type="scientific">Sinanodonta woodiana</name>
    <name type="common">Chinese pond mussel</name>
    <name type="synonym">Anodonta woodiana</name>
    <dbReference type="NCBI Taxonomy" id="1069815"/>
    <lineage>
        <taxon>Eukaryota</taxon>
        <taxon>Metazoa</taxon>
        <taxon>Spiralia</taxon>
        <taxon>Lophotrochozoa</taxon>
        <taxon>Mollusca</taxon>
        <taxon>Bivalvia</taxon>
        <taxon>Autobranchia</taxon>
        <taxon>Heteroconchia</taxon>
        <taxon>Palaeoheterodonta</taxon>
        <taxon>Unionida</taxon>
        <taxon>Unionoidea</taxon>
        <taxon>Unionidae</taxon>
        <taxon>Unioninae</taxon>
        <taxon>Sinanodonta</taxon>
    </lineage>
</organism>
<proteinExistence type="predicted"/>
<keyword evidence="1" id="KW-0472">Membrane</keyword>
<keyword evidence="1" id="KW-1133">Transmembrane helix</keyword>
<protein>
    <submittedName>
        <fullName evidence="2">Uncharacterized protein</fullName>
    </submittedName>
</protein>
<name>A0ABD3WTS9_SINWO</name>
<accession>A0ABD3WTS9</accession>
<reference evidence="2 3" key="1">
    <citation type="submission" date="2024-11" db="EMBL/GenBank/DDBJ databases">
        <title>Chromosome-level genome assembly of the freshwater bivalve Anodonta woodiana.</title>
        <authorList>
            <person name="Chen X."/>
        </authorList>
    </citation>
    <scope>NUCLEOTIDE SEQUENCE [LARGE SCALE GENOMIC DNA]</scope>
    <source>
        <strain evidence="2">MN2024</strain>
        <tissue evidence="2">Gills</tissue>
    </source>
</reference>
<dbReference type="EMBL" id="JBJQND010000005">
    <property type="protein sequence ID" value="KAL3876945.1"/>
    <property type="molecule type" value="Genomic_DNA"/>
</dbReference>
<feature type="transmembrane region" description="Helical" evidence="1">
    <location>
        <begin position="16"/>
        <end position="37"/>
    </location>
</feature>
<evidence type="ECO:0000313" key="3">
    <source>
        <dbReference type="Proteomes" id="UP001634394"/>
    </source>
</evidence>
<comment type="caution">
    <text evidence="2">The sequence shown here is derived from an EMBL/GenBank/DDBJ whole genome shotgun (WGS) entry which is preliminary data.</text>
</comment>
<gene>
    <name evidence="2" type="ORF">ACJMK2_034724</name>
</gene>
<dbReference type="Proteomes" id="UP001634394">
    <property type="component" value="Unassembled WGS sequence"/>
</dbReference>
<keyword evidence="1" id="KW-0812">Transmembrane</keyword>
<keyword evidence="3" id="KW-1185">Reference proteome</keyword>
<evidence type="ECO:0000256" key="1">
    <source>
        <dbReference type="SAM" id="Phobius"/>
    </source>
</evidence>
<sequence>MLDAVDIHLSIYDVSYLWLGMIGFVLSIFFGLIISFATGMNKTRKLAESLIFPCCRSFWRVQFSESYPPAFHGPLVTKEELMKFAEGEAIDSKIVQPPPWNR</sequence>